<dbReference type="AlphaFoldDB" id="A0A8J2WP55"/>
<evidence type="ECO:0000256" key="1">
    <source>
        <dbReference type="SAM" id="MobiDB-lite"/>
    </source>
</evidence>
<gene>
    <name evidence="2" type="ORF">DGAL_LOCUS17443</name>
</gene>
<dbReference type="Proteomes" id="UP000789390">
    <property type="component" value="Unassembled WGS sequence"/>
</dbReference>
<organism evidence="2 3">
    <name type="scientific">Daphnia galeata</name>
    <dbReference type="NCBI Taxonomy" id="27404"/>
    <lineage>
        <taxon>Eukaryota</taxon>
        <taxon>Metazoa</taxon>
        <taxon>Ecdysozoa</taxon>
        <taxon>Arthropoda</taxon>
        <taxon>Crustacea</taxon>
        <taxon>Branchiopoda</taxon>
        <taxon>Diplostraca</taxon>
        <taxon>Cladocera</taxon>
        <taxon>Anomopoda</taxon>
        <taxon>Daphniidae</taxon>
        <taxon>Daphnia</taxon>
    </lineage>
</organism>
<comment type="caution">
    <text evidence="2">The sequence shown here is derived from an EMBL/GenBank/DDBJ whole genome shotgun (WGS) entry which is preliminary data.</text>
</comment>
<feature type="compositionally biased region" description="Low complexity" evidence="1">
    <location>
        <begin position="135"/>
        <end position="146"/>
    </location>
</feature>
<reference evidence="2" key="1">
    <citation type="submission" date="2021-11" db="EMBL/GenBank/DDBJ databases">
        <authorList>
            <person name="Schell T."/>
        </authorList>
    </citation>
    <scope>NUCLEOTIDE SEQUENCE</scope>
    <source>
        <strain evidence="2">M5</strain>
    </source>
</reference>
<proteinExistence type="predicted"/>
<protein>
    <submittedName>
        <fullName evidence="2">Uncharacterized protein</fullName>
    </submittedName>
</protein>
<keyword evidence="3" id="KW-1185">Reference proteome</keyword>
<evidence type="ECO:0000313" key="2">
    <source>
        <dbReference type="EMBL" id="CAH0113546.1"/>
    </source>
</evidence>
<sequence length="153" mass="17034">MDGRFQQHQSDSFSIANLLSMQPKHHHHHPHRVIHPDPLSHLRKLTTLPDAAETNALLAIHHQHYHHHHPPAPPYFCTNPAIPSTSGHPSLMTPPGATASQPEAFKVEESMMMSSEVHHQTMETANPSNESLQNDPASIDSADSDSTFIRRHG</sequence>
<accession>A0A8J2WP55</accession>
<feature type="region of interest" description="Disordered" evidence="1">
    <location>
        <begin position="113"/>
        <end position="153"/>
    </location>
</feature>
<dbReference type="EMBL" id="CAKKLH010000341">
    <property type="protein sequence ID" value="CAH0113546.1"/>
    <property type="molecule type" value="Genomic_DNA"/>
</dbReference>
<feature type="compositionally biased region" description="Polar residues" evidence="1">
    <location>
        <begin position="122"/>
        <end position="134"/>
    </location>
</feature>
<evidence type="ECO:0000313" key="3">
    <source>
        <dbReference type="Proteomes" id="UP000789390"/>
    </source>
</evidence>
<name>A0A8J2WP55_9CRUS</name>